<keyword evidence="4" id="KW-1185">Reference proteome</keyword>
<dbReference type="PANTHER" id="PTHR46086">
    <property type="entry name" value="ALPHA/BETA-HYDROLASES SUPERFAMILY PROTEIN"/>
    <property type="match status" value="1"/>
</dbReference>
<dbReference type="SUPFAM" id="SSF53474">
    <property type="entry name" value="alpha/beta-Hydrolases"/>
    <property type="match status" value="1"/>
</dbReference>
<dbReference type="OrthoDB" id="438440at2759"/>
<dbReference type="AlphaFoldDB" id="A0A8T3AFB2"/>
<name>A0A8T3AFB2_DENNO</name>
<feature type="compositionally biased region" description="Basic residues" evidence="1">
    <location>
        <begin position="70"/>
        <end position="86"/>
    </location>
</feature>
<dbReference type="GO" id="GO:0006629">
    <property type="term" value="P:lipid metabolic process"/>
    <property type="evidence" value="ECO:0007669"/>
    <property type="project" value="InterPro"/>
</dbReference>
<dbReference type="GO" id="GO:0004806">
    <property type="term" value="F:triacylglycerol lipase activity"/>
    <property type="evidence" value="ECO:0007669"/>
    <property type="project" value="InterPro"/>
</dbReference>
<gene>
    <name evidence="3" type="ORF">KFK09_024995</name>
</gene>
<feature type="domain" description="Fungal lipase-type" evidence="2">
    <location>
        <begin position="36"/>
        <end position="160"/>
    </location>
</feature>
<evidence type="ECO:0000313" key="4">
    <source>
        <dbReference type="Proteomes" id="UP000829196"/>
    </source>
</evidence>
<feature type="region of interest" description="Disordered" evidence="1">
    <location>
        <begin position="66"/>
        <end position="86"/>
    </location>
</feature>
<dbReference type="Pfam" id="PF01764">
    <property type="entry name" value="Lipase_3"/>
    <property type="match status" value="1"/>
</dbReference>
<evidence type="ECO:0000256" key="1">
    <source>
        <dbReference type="SAM" id="MobiDB-lite"/>
    </source>
</evidence>
<protein>
    <recommendedName>
        <fullName evidence="2">Fungal lipase-type domain-containing protein</fullName>
    </recommendedName>
</protein>
<evidence type="ECO:0000259" key="2">
    <source>
        <dbReference type="Pfam" id="PF01764"/>
    </source>
</evidence>
<evidence type="ECO:0000313" key="3">
    <source>
        <dbReference type="EMBL" id="KAI0494850.1"/>
    </source>
</evidence>
<reference evidence="3" key="1">
    <citation type="journal article" date="2022" name="Front. Genet.">
        <title>Chromosome-Scale Assembly of the Dendrobium nobile Genome Provides Insights Into the Molecular Mechanism of the Biosynthesis of the Medicinal Active Ingredient of Dendrobium.</title>
        <authorList>
            <person name="Xu Q."/>
            <person name="Niu S.-C."/>
            <person name="Li K.-L."/>
            <person name="Zheng P.-J."/>
            <person name="Zhang X.-J."/>
            <person name="Jia Y."/>
            <person name="Liu Y."/>
            <person name="Niu Y.-X."/>
            <person name="Yu L.-H."/>
            <person name="Chen D.-F."/>
            <person name="Zhang G.-Q."/>
        </authorList>
    </citation>
    <scope>NUCLEOTIDE SEQUENCE</scope>
    <source>
        <tissue evidence="3">Leaf</tissue>
    </source>
</reference>
<dbReference type="InterPro" id="IPR044819">
    <property type="entry name" value="OBL-like"/>
</dbReference>
<dbReference type="Proteomes" id="UP000829196">
    <property type="component" value="Unassembled WGS sequence"/>
</dbReference>
<comment type="caution">
    <text evidence="3">The sequence shown here is derived from an EMBL/GenBank/DDBJ whole genome shotgun (WGS) entry which is preliminary data.</text>
</comment>
<sequence>MEFLAYYNCWNDYQEDFTTQAFIMSDKTNSPADLIVVAFRGTEPFDATQWCRHRLLMVRNPPCRQDPRRLHQSLRHPKERRLAGKARRSLNNQKPYAYYVVREKLRDELRRNENARYVVTGHSLGGALAVLFPLVLALHGEDLLLERLEGVYTSGSRGLGTKSSESLQRSIWVMRRGGGDTAGSDYSEGWTLRLLRLFGLIVPGLPPHSPQDYVNCTRLGNYLPLDTD</sequence>
<dbReference type="InterPro" id="IPR029058">
    <property type="entry name" value="AB_hydrolase_fold"/>
</dbReference>
<dbReference type="Gene3D" id="3.40.50.1820">
    <property type="entry name" value="alpha/beta hydrolase"/>
    <property type="match status" value="1"/>
</dbReference>
<dbReference type="InterPro" id="IPR002921">
    <property type="entry name" value="Fungal_lipase-type"/>
</dbReference>
<organism evidence="3 4">
    <name type="scientific">Dendrobium nobile</name>
    <name type="common">Orchid</name>
    <dbReference type="NCBI Taxonomy" id="94219"/>
    <lineage>
        <taxon>Eukaryota</taxon>
        <taxon>Viridiplantae</taxon>
        <taxon>Streptophyta</taxon>
        <taxon>Embryophyta</taxon>
        <taxon>Tracheophyta</taxon>
        <taxon>Spermatophyta</taxon>
        <taxon>Magnoliopsida</taxon>
        <taxon>Liliopsida</taxon>
        <taxon>Asparagales</taxon>
        <taxon>Orchidaceae</taxon>
        <taxon>Epidendroideae</taxon>
        <taxon>Malaxideae</taxon>
        <taxon>Dendrobiinae</taxon>
        <taxon>Dendrobium</taxon>
    </lineage>
</organism>
<dbReference type="PANTHER" id="PTHR46086:SF4">
    <property type="entry name" value="ALPHA_BETA-HYDROLASES SUPERFAMILY PROTEIN"/>
    <property type="match status" value="1"/>
</dbReference>
<accession>A0A8T3AFB2</accession>
<proteinExistence type="predicted"/>
<dbReference type="EMBL" id="JAGYWB010000017">
    <property type="protein sequence ID" value="KAI0494850.1"/>
    <property type="molecule type" value="Genomic_DNA"/>
</dbReference>